<dbReference type="InterPro" id="IPR036070">
    <property type="entry name" value="Nop_dom_sf"/>
</dbReference>
<dbReference type="GO" id="GO:0031428">
    <property type="term" value="C:box C/D methylation guide snoRNP complex"/>
    <property type="evidence" value="ECO:0007669"/>
    <property type="project" value="InterPro"/>
</dbReference>
<keyword evidence="3" id="KW-0539">Nucleus</keyword>
<dbReference type="InterPro" id="IPR002687">
    <property type="entry name" value="Nop_dom"/>
</dbReference>
<evidence type="ECO:0000256" key="1">
    <source>
        <dbReference type="ARBA" id="ARBA00004604"/>
    </source>
</evidence>
<dbReference type="Proteomes" id="UP001152320">
    <property type="component" value="Unassembled WGS sequence"/>
</dbReference>
<dbReference type="SUPFAM" id="SSF89124">
    <property type="entry name" value="Nop domain"/>
    <property type="match status" value="1"/>
</dbReference>
<comment type="subcellular location">
    <subcellularLocation>
        <location evidence="1">Nucleus</location>
        <location evidence="1">Nucleolus</location>
    </subcellularLocation>
</comment>
<sequence length="176" mass="19487">MAIGHTFKEILQKALRMIHPSIKGFAPEMPVGKAMPKDLGAAMEVPSSNRIYAIAKISRMLAAKCSLAVRYDALGGDSSAEVGLEARAKLEAWLRFLEEKGTHRISGTGKSRGKFDKYQNRSEIHTYYTSMDSTLPSGSKKRKFKADDNDDGCTNLQTADSDFAEWMLQDAECCTR</sequence>
<dbReference type="PANTHER" id="PTHR10894">
    <property type="entry name" value="NUCLEOLAR PROTEIN 5 NUCLEOLAR PROTEIN NOP5 NOP58"/>
    <property type="match status" value="1"/>
</dbReference>
<reference evidence="5" key="1">
    <citation type="submission" date="2021-10" db="EMBL/GenBank/DDBJ databases">
        <title>Tropical sea cucumber genome reveals ecological adaptation and Cuvierian tubules defense mechanism.</title>
        <authorList>
            <person name="Chen T."/>
        </authorList>
    </citation>
    <scope>NUCLEOTIDE SEQUENCE</scope>
    <source>
        <strain evidence="5">Nanhai2018</strain>
        <tissue evidence="5">Muscle</tissue>
    </source>
</reference>
<dbReference type="Pfam" id="PF01798">
    <property type="entry name" value="Nop"/>
    <property type="match status" value="1"/>
</dbReference>
<evidence type="ECO:0000256" key="2">
    <source>
        <dbReference type="ARBA" id="ARBA00022517"/>
    </source>
</evidence>
<dbReference type="PANTHER" id="PTHR10894:SF1">
    <property type="entry name" value="NUCLEOLAR PROTEIN 58"/>
    <property type="match status" value="1"/>
</dbReference>
<evidence type="ECO:0000313" key="6">
    <source>
        <dbReference type="Proteomes" id="UP001152320"/>
    </source>
</evidence>
<accession>A0A9Q1BB20</accession>
<dbReference type="OrthoDB" id="434at2759"/>
<proteinExistence type="predicted"/>
<gene>
    <name evidence="5" type="ORF">HOLleu_44179</name>
</gene>
<dbReference type="GO" id="GO:0042254">
    <property type="term" value="P:ribosome biogenesis"/>
    <property type="evidence" value="ECO:0007669"/>
    <property type="project" value="UniProtKB-KW"/>
</dbReference>
<feature type="domain" description="Nop" evidence="4">
    <location>
        <begin position="55"/>
        <end position="92"/>
    </location>
</feature>
<evidence type="ECO:0000256" key="3">
    <source>
        <dbReference type="ARBA" id="ARBA00023242"/>
    </source>
</evidence>
<dbReference type="GO" id="GO:0030515">
    <property type="term" value="F:snoRNA binding"/>
    <property type="evidence" value="ECO:0007669"/>
    <property type="project" value="InterPro"/>
</dbReference>
<keyword evidence="6" id="KW-1185">Reference proteome</keyword>
<evidence type="ECO:0000259" key="4">
    <source>
        <dbReference type="Pfam" id="PF01798"/>
    </source>
</evidence>
<dbReference type="Gene3D" id="1.10.246.90">
    <property type="entry name" value="Nop domain"/>
    <property type="match status" value="1"/>
</dbReference>
<protein>
    <submittedName>
        <fullName evidence="5">Nucleolar protein 58</fullName>
    </submittedName>
</protein>
<dbReference type="EMBL" id="JAIZAY010000691">
    <property type="protein sequence ID" value="KAJ8018047.1"/>
    <property type="molecule type" value="Genomic_DNA"/>
</dbReference>
<evidence type="ECO:0000313" key="5">
    <source>
        <dbReference type="EMBL" id="KAJ8018047.1"/>
    </source>
</evidence>
<keyword evidence="2" id="KW-0690">Ribosome biogenesis</keyword>
<comment type="caution">
    <text evidence="5">The sequence shown here is derived from an EMBL/GenBank/DDBJ whole genome shotgun (WGS) entry which is preliminary data.</text>
</comment>
<organism evidence="5 6">
    <name type="scientific">Holothuria leucospilota</name>
    <name type="common">Black long sea cucumber</name>
    <name type="synonym">Mertensiothuria leucospilota</name>
    <dbReference type="NCBI Taxonomy" id="206669"/>
    <lineage>
        <taxon>Eukaryota</taxon>
        <taxon>Metazoa</taxon>
        <taxon>Echinodermata</taxon>
        <taxon>Eleutherozoa</taxon>
        <taxon>Echinozoa</taxon>
        <taxon>Holothuroidea</taxon>
        <taxon>Aspidochirotacea</taxon>
        <taxon>Aspidochirotida</taxon>
        <taxon>Holothuriidae</taxon>
        <taxon>Holothuria</taxon>
    </lineage>
</organism>
<dbReference type="GO" id="GO:0032040">
    <property type="term" value="C:small-subunit processome"/>
    <property type="evidence" value="ECO:0007669"/>
    <property type="project" value="InterPro"/>
</dbReference>
<dbReference type="AlphaFoldDB" id="A0A9Q1BB20"/>
<dbReference type="InterPro" id="IPR045056">
    <property type="entry name" value="Nop56/Nop58"/>
</dbReference>
<name>A0A9Q1BB20_HOLLE</name>
<dbReference type="InterPro" id="IPR042239">
    <property type="entry name" value="Nop_C"/>
</dbReference>